<name>A0A4P2QH91_SORCE</name>
<proteinExistence type="inferred from homology"/>
<dbReference type="EMBL" id="CP012672">
    <property type="protein sequence ID" value="AUX29250.1"/>
    <property type="molecule type" value="Genomic_DNA"/>
</dbReference>
<sequence length="225" mass="25144">MGLTLTLPLYPIIGAAIYLESPGPIFYMQRRAGMLIGTEVRDGVSYPRFVEFHMRKFRSMRVDAEKMTGPVLAQQDDPRITRVGRFLRKTRLDEIPQFWSVLMGDMSIVGPRPERPELLVNLALAIPFFEERMRDIKPGITGLAQVSLGYTGRAPAESEVAAFEATLTNPFGLEEAEGAEADDMRMKLLFDLAYAASLEKLSTFLSMELSIILKTPLVMVLGLGR</sequence>
<dbReference type="InterPro" id="IPR003362">
    <property type="entry name" value="Bact_transf"/>
</dbReference>
<reference evidence="3 4" key="1">
    <citation type="submission" date="2015-09" db="EMBL/GenBank/DDBJ databases">
        <title>Sorangium comparison.</title>
        <authorList>
            <person name="Zaburannyi N."/>
            <person name="Bunk B."/>
            <person name="Overmann J."/>
            <person name="Mueller R."/>
        </authorList>
    </citation>
    <scope>NUCLEOTIDE SEQUENCE [LARGE SCALE GENOMIC DNA]</scope>
    <source>
        <strain evidence="3 4">So ce836</strain>
    </source>
</reference>
<evidence type="ECO:0000313" key="3">
    <source>
        <dbReference type="EMBL" id="AUX29250.1"/>
    </source>
</evidence>
<dbReference type="GO" id="GO:0016780">
    <property type="term" value="F:phosphotransferase activity, for other substituted phosphate groups"/>
    <property type="evidence" value="ECO:0007669"/>
    <property type="project" value="TreeGrafter"/>
</dbReference>
<keyword evidence="3" id="KW-0808">Transferase</keyword>
<evidence type="ECO:0000313" key="4">
    <source>
        <dbReference type="Proteomes" id="UP000295497"/>
    </source>
</evidence>
<dbReference type="Proteomes" id="UP000295497">
    <property type="component" value="Chromosome"/>
</dbReference>
<protein>
    <submittedName>
        <fullName evidence="3">Sugar transferase</fullName>
    </submittedName>
</protein>
<evidence type="ECO:0000259" key="2">
    <source>
        <dbReference type="Pfam" id="PF02397"/>
    </source>
</evidence>
<dbReference type="PANTHER" id="PTHR30576:SF0">
    <property type="entry name" value="UNDECAPRENYL-PHOSPHATE N-ACETYLGALACTOSAMINYL 1-PHOSPHATE TRANSFERASE-RELATED"/>
    <property type="match status" value="1"/>
</dbReference>
<feature type="domain" description="Bacterial sugar transferase" evidence="2">
    <location>
        <begin position="2"/>
        <end position="220"/>
    </location>
</feature>
<evidence type="ECO:0000256" key="1">
    <source>
        <dbReference type="ARBA" id="ARBA00006464"/>
    </source>
</evidence>
<dbReference type="PANTHER" id="PTHR30576">
    <property type="entry name" value="COLANIC BIOSYNTHESIS UDP-GLUCOSE LIPID CARRIER TRANSFERASE"/>
    <property type="match status" value="1"/>
</dbReference>
<organism evidence="3 4">
    <name type="scientific">Sorangium cellulosum</name>
    <name type="common">Polyangium cellulosum</name>
    <dbReference type="NCBI Taxonomy" id="56"/>
    <lineage>
        <taxon>Bacteria</taxon>
        <taxon>Pseudomonadati</taxon>
        <taxon>Myxococcota</taxon>
        <taxon>Polyangia</taxon>
        <taxon>Polyangiales</taxon>
        <taxon>Polyangiaceae</taxon>
        <taxon>Sorangium</taxon>
    </lineage>
</organism>
<dbReference type="AlphaFoldDB" id="A0A4P2QH91"/>
<accession>A0A4P2QH91</accession>
<comment type="similarity">
    <text evidence="1">Belongs to the bacterial sugar transferase family.</text>
</comment>
<dbReference type="Pfam" id="PF02397">
    <property type="entry name" value="Bac_transf"/>
    <property type="match status" value="1"/>
</dbReference>
<gene>
    <name evidence="3" type="ORF">SOCE836_013380</name>
</gene>